<feature type="non-terminal residue" evidence="4">
    <location>
        <position position="1"/>
    </location>
</feature>
<reference evidence="4" key="1">
    <citation type="submission" date="2018-05" db="EMBL/GenBank/DDBJ databases">
        <authorList>
            <person name="Lanie J.A."/>
            <person name="Ng W.-L."/>
            <person name="Kazmierczak K.M."/>
            <person name="Andrzejewski T.M."/>
            <person name="Davidsen T.M."/>
            <person name="Wayne K.J."/>
            <person name="Tettelin H."/>
            <person name="Glass J.I."/>
            <person name="Rusch D."/>
            <person name="Podicherti R."/>
            <person name="Tsui H.-C.T."/>
            <person name="Winkler M.E."/>
        </authorList>
    </citation>
    <scope>NUCLEOTIDE SEQUENCE</scope>
</reference>
<evidence type="ECO:0008006" key="5">
    <source>
        <dbReference type="Google" id="ProtNLM"/>
    </source>
</evidence>
<keyword evidence="3" id="KW-0460">Magnesium</keyword>
<dbReference type="InterPro" id="IPR000760">
    <property type="entry name" value="Inositol_monophosphatase-like"/>
</dbReference>
<name>A0A381SUM4_9ZZZZ</name>
<dbReference type="EMBL" id="UINC01003601">
    <property type="protein sequence ID" value="SVA07722.1"/>
    <property type="molecule type" value="Genomic_DNA"/>
</dbReference>
<organism evidence="4">
    <name type="scientific">marine metagenome</name>
    <dbReference type="NCBI Taxonomy" id="408172"/>
    <lineage>
        <taxon>unclassified sequences</taxon>
        <taxon>metagenomes</taxon>
        <taxon>ecological metagenomes</taxon>
    </lineage>
</organism>
<dbReference type="GO" id="GO:0006020">
    <property type="term" value="P:inositol metabolic process"/>
    <property type="evidence" value="ECO:0007669"/>
    <property type="project" value="TreeGrafter"/>
</dbReference>
<dbReference type="GO" id="GO:0008934">
    <property type="term" value="F:inositol monophosphate 1-phosphatase activity"/>
    <property type="evidence" value="ECO:0007669"/>
    <property type="project" value="TreeGrafter"/>
</dbReference>
<evidence type="ECO:0000313" key="4">
    <source>
        <dbReference type="EMBL" id="SVA07722.1"/>
    </source>
</evidence>
<protein>
    <recommendedName>
        <fullName evidence="5">3'(2'),5'-bisphosphate nucleotidase CysQ</fullName>
    </recommendedName>
</protein>
<sequence length="108" mass="12366">MISSSSNILILSLNNIAIQAGKIIMRYYKNLQEVSLKDDQSPLTEADLASNSFIMKELKNIDRSVPILSEETLVGWSERKNWNTYWLIDPLDGTKEFINRNGEFTVNI</sequence>
<proteinExistence type="predicted"/>
<dbReference type="Pfam" id="PF00459">
    <property type="entry name" value="Inositol_P"/>
    <property type="match status" value="1"/>
</dbReference>
<evidence type="ECO:0000256" key="1">
    <source>
        <dbReference type="ARBA" id="ARBA00022723"/>
    </source>
</evidence>
<dbReference type="SUPFAM" id="SSF56655">
    <property type="entry name" value="Carbohydrate phosphatase"/>
    <property type="match status" value="1"/>
</dbReference>
<dbReference type="Gene3D" id="3.30.540.10">
    <property type="entry name" value="Fructose-1,6-Bisphosphatase, subunit A, domain 1"/>
    <property type="match status" value="1"/>
</dbReference>
<gene>
    <name evidence="4" type="ORF">METZ01_LOCUS60576</name>
</gene>
<evidence type="ECO:0000256" key="2">
    <source>
        <dbReference type="ARBA" id="ARBA00022801"/>
    </source>
</evidence>
<keyword evidence="2" id="KW-0378">Hydrolase</keyword>
<feature type="non-terminal residue" evidence="4">
    <location>
        <position position="108"/>
    </location>
</feature>
<dbReference type="PANTHER" id="PTHR20854:SF4">
    <property type="entry name" value="INOSITOL-1-MONOPHOSPHATASE-RELATED"/>
    <property type="match status" value="1"/>
</dbReference>
<accession>A0A381SUM4</accession>
<dbReference type="AlphaFoldDB" id="A0A381SUM4"/>
<dbReference type="InterPro" id="IPR020583">
    <property type="entry name" value="Inositol_monoP_metal-BS"/>
</dbReference>
<dbReference type="GO" id="GO:0007165">
    <property type="term" value="P:signal transduction"/>
    <property type="evidence" value="ECO:0007669"/>
    <property type="project" value="TreeGrafter"/>
</dbReference>
<evidence type="ECO:0000256" key="3">
    <source>
        <dbReference type="ARBA" id="ARBA00022842"/>
    </source>
</evidence>
<keyword evidence="1" id="KW-0479">Metal-binding</keyword>
<dbReference type="PANTHER" id="PTHR20854">
    <property type="entry name" value="INOSITOL MONOPHOSPHATASE"/>
    <property type="match status" value="1"/>
</dbReference>
<dbReference type="GO" id="GO:0046872">
    <property type="term" value="F:metal ion binding"/>
    <property type="evidence" value="ECO:0007669"/>
    <property type="project" value="UniProtKB-KW"/>
</dbReference>
<dbReference type="PROSITE" id="PS00629">
    <property type="entry name" value="IMP_1"/>
    <property type="match status" value="1"/>
</dbReference>